<proteinExistence type="predicted"/>
<reference evidence="1 2" key="1">
    <citation type="journal article" date="2017" name="Water Res.">
        <title>Discovery and metagenomic analysis of an anammox bacterial enrichment related to Candidatus "Brocadia caroliniensis" in a full-scale glycerol-fed nitritation-denitritation separate centrate treatment process.</title>
        <authorList>
            <person name="Park H."/>
            <person name="Brotto A.C."/>
            <person name="van Loosdrecht M.C."/>
            <person name="Chandran K."/>
        </authorList>
    </citation>
    <scope>NUCLEOTIDE SEQUENCE [LARGE SCALE GENOMIC DNA]</scope>
    <source>
        <strain evidence="1">26THWARD</strain>
    </source>
</reference>
<organism evidence="1 2">
    <name type="scientific">Candidatus Brocadia carolinensis</name>
    <dbReference type="NCBI Taxonomy" id="1004156"/>
    <lineage>
        <taxon>Bacteria</taxon>
        <taxon>Pseudomonadati</taxon>
        <taxon>Planctomycetota</taxon>
        <taxon>Candidatus Brocadiia</taxon>
        <taxon>Candidatus Brocadiales</taxon>
        <taxon>Candidatus Brocadiaceae</taxon>
        <taxon>Candidatus Brocadia</taxon>
    </lineage>
</organism>
<sequence length="60" mass="6788">MKFILEFLTGTNKEKAARRDGEKLRSVQKGNPVALRAPSVTLLHTVINKVMHLNINTNWS</sequence>
<accession>A0A1V4AV15</accession>
<name>A0A1V4AV15_9BACT</name>
<evidence type="ECO:0000313" key="1">
    <source>
        <dbReference type="EMBL" id="OOP56960.1"/>
    </source>
</evidence>
<comment type="caution">
    <text evidence="1">The sequence shown here is derived from an EMBL/GenBank/DDBJ whole genome shotgun (WGS) entry which is preliminary data.</text>
</comment>
<evidence type="ECO:0000313" key="2">
    <source>
        <dbReference type="Proteomes" id="UP000189681"/>
    </source>
</evidence>
<gene>
    <name evidence="1" type="ORF">AYP45_06170</name>
</gene>
<protein>
    <submittedName>
        <fullName evidence="1">Uncharacterized protein</fullName>
    </submittedName>
</protein>
<dbReference type="Proteomes" id="UP000189681">
    <property type="component" value="Unassembled WGS sequence"/>
</dbReference>
<dbReference type="EMBL" id="AYTS01000054">
    <property type="protein sequence ID" value="OOP56960.1"/>
    <property type="molecule type" value="Genomic_DNA"/>
</dbReference>
<dbReference type="AlphaFoldDB" id="A0A1V4AV15"/>